<dbReference type="Proteomes" id="UP000298652">
    <property type="component" value="Chromosome 2"/>
</dbReference>
<protein>
    <recommendedName>
        <fullName evidence="3">Reverse transcriptase zinc-binding domain-containing protein</fullName>
    </recommendedName>
</protein>
<organism evidence="1 2">
    <name type="scientific">Setaria viridis</name>
    <name type="common">Green bristlegrass</name>
    <name type="synonym">Setaria italica subsp. viridis</name>
    <dbReference type="NCBI Taxonomy" id="4556"/>
    <lineage>
        <taxon>Eukaryota</taxon>
        <taxon>Viridiplantae</taxon>
        <taxon>Streptophyta</taxon>
        <taxon>Embryophyta</taxon>
        <taxon>Tracheophyta</taxon>
        <taxon>Spermatophyta</taxon>
        <taxon>Magnoliopsida</taxon>
        <taxon>Liliopsida</taxon>
        <taxon>Poales</taxon>
        <taxon>Poaceae</taxon>
        <taxon>PACMAD clade</taxon>
        <taxon>Panicoideae</taxon>
        <taxon>Panicodae</taxon>
        <taxon>Paniceae</taxon>
        <taxon>Cenchrinae</taxon>
        <taxon>Setaria</taxon>
    </lineage>
</organism>
<evidence type="ECO:0008006" key="3">
    <source>
        <dbReference type="Google" id="ProtNLM"/>
    </source>
</evidence>
<dbReference type="AlphaFoldDB" id="A0A4U6W935"/>
<name>A0A4U6W935_SETVI</name>
<evidence type="ECO:0000313" key="2">
    <source>
        <dbReference type="Proteomes" id="UP000298652"/>
    </source>
</evidence>
<accession>A0A4U6W935</accession>
<sequence length="117" mass="13498">MGRKTGLHLFTDCTFARTIWAEMSAWTRCANLSPSSWGAHDSMHNWWTALGANNMAHKKGLRSLIILVLWEIWTERNARIFEHNDQTVQRVSNRIKEQAAMWIAAGAKHLESFIYVV</sequence>
<evidence type="ECO:0000313" key="1">
    <source>
        <dbReference type="EMBL" id="TKW34147.1"/>
    </source>
</evidence>
<gene>
    <name evidence="1" type="ORF">SEVIR_2G285100v2</name>
</gene>
<dbReference type="OMA" id="FARTIWA"/>
<proteinExistence type="predicted"/>
<keyword evidence="2" id="KW-1185">Reference proteome</keyword>
<dbReference type="Gramene" id="TKW34147">
    <property type="protein sequence ID" value="TKW34147"/>
    <property type="gene ID" value="SEVIR_2G285100v2"/>
</dbReference>
<dbReference type="EMBL" id="CM016553">
    <property type="protein sequence ID" value="TKW34147.1"/>
    <property type="molecule type" value="Genomic_DNA"/>
</dbReference>
<reference evidence="1" key="1">
    <citation type="submission" date="2019-03" db="EMBL/GenBank/DDBJ databases">
        <title>WGS assembly of Setaria viridis.</title>
        <authorList>
            <person name="Huang P."/>
            <person name="Jenkins J."/>
            <person name="Grimwood J."/>
            <person name="Barry K."/>
            <person name="Healey A."/>
            <person name="Mamidi S."/>
            <person name="Sreedasyam A."/>
            <person name="Shu S."/>
            <person name="Feldman M."/>
            <person name="Wu J."/>
            <person name="Yu Y."/>
            <person name="Chen C."/>
            <person name="Johnson J."/>
            <person name="Rokhsar D."/>
            <person name="Baxter I."/>
            <person name="Schmutz J."/>
            <person name="Brutnell T."/>
            <person name="Kellogg E."/>
        </authorList>
    </citation>
    <scope>NUCLEOTIDE SEQUENCE [LARGE SCALE GENOMIC DNA]</scope>
</reference>